<protein>
    <submittedName>
        <fullName evidence="3">Uncharacterized protein</fullName>
    </submittedName>
</protein>
<dbReference type="RefSeq" id="XP_001485879.2">
    <property type="nucleotide sequence ID" value="XM_001485829.1"/>
</dbReference>
<keyword evidence="4" id="KW-1185">Reference proteome</keyword>
<evidence type="ECO:0000313" key="3">
    <source>
        <dbReference type="EMBL" id="EDK37452.2"/>
    </source>
</evidence>
<evidence type="ECO:0000313" key="4">
    <source>
        <dbReference type="Proteomes" id="UP000001997"/>
    </source>
</evidence>
<gene>
    <name evidence="3" type="ORF">PGUG_01550</name>
</gene>
<evidence type="ECO:0000256" key="2">
    <source>
        <dbReference type="SAM" id="SignalP"/>
    </source>
</evidence>
<dbReference type="STRING" id="294746.A5DE49"/>
<feature type="compositionally biased region" description="Polar residues" evidence="1">
    <location>
        <begin position="42"/>
        <end position="53"/>
    </location>
</feature>
<dbReference type="GeneID" id="5128283"/>
<dbReference type="VEuPathDB" id="FungiDB:PGUG_01550"/>
<proteinExistence type="predicted"/>
<feature type="chain" id="PRO_5002681075" evidence="2">
    <location>
        <begin position="17"/>
        <end position="255"/>
    </location>
</feature>
<dbReference type="InParanoid" id="A5DE49"/>
<feature type="signal peptide" evidence="2">
    <location>
        <begin position="1"/>
        <end position="16"/>
    </location>
</feature>
<feature type="region of interest" description="Disordered" evidence="1">
    <location>
        <begin position="33"/>
        <end position="86"/>
    </location>
</feature>
<accession>A5DE49</accession>
<evidence type="ECO:0000256" key="1">
    <source>
        <dbReference type="SAM" id="MobiDB-lite"/>
    </source>
</evidence>
<keyword evidence="2" id="KW-0732">Signal</keyword>
<dbReference type="AlphaFoldDB" id="A5DE49"/>
<dbReference type="EMBL" id="CH408156">
    <property type="protein sequence ID" value="EDK37452.2"/>
    <property type="molecule type" value="Genomic_DNA"/>
</dbReference>
<dbReference type="HOGENOM" id="CLU_1090343_0_0_1"/>
<dbReference type="OrthoDB" id="4087050at2759"/>
<name>A5DE49_PICGU</name>
<dbReference type="eggNOG" id="ENOG502RQ6I">
    <property type="taxonomic scope" value="Eukaryota"/>
</dbReference>
<reference evidence="3 4" key="1">
    <citation type="journal article" date="2009" name="Nature">
        <title>Evolution of pathogenicity and sexual reproduction in eight Candida genomes.</title>
        <authorList>
            <person name="Butler G."/>
            <person name="Rasmussen M.D."/>
            <person name="Lin M.F."/>
            <person name="Santos M.A."/>
            <person name="Sakthikumar S."/>
            <person name="Munro C.A."/>
            <person name="Rheinbay E."/>
            <person name="Grabherr M."/>
            <person name="Forche A."/>
            <person name="Reedy J.L."/>
            <person name="Agrafioti I."/>
            <person name="Arnaud M.B."/>
            <person name="Bates S."/>
            <person name="Brown A.J."/>
            <person name="Brunke S."/>
            <person name="Costanzo M.C."/>
            <person name="Fitzpatrick D.A."/>
            <person name="de Groot P.W."/>
            <person name="Harris D."/>
            <person name="Hoyer L.L."/>
            <person name="Hube B."/>
            <person name="Klis F.M."/>
            <person name="Kodira C."/>
            <person name="Lennard N."/>
            <person name="Logue M.E."/>
            <person name="Martin R."/>
            <person name="Neiman A.M."/>
            <person name="Nikolaou E."/>
            <person name="Quail M.A."/>
            <person name="Quinn J."/>
            <person name="Santos M.C."/>
            <person name="Schmitzberger F.F."/>
            <person name="Sherlock G."/>
            <person name="Shah P."/>
            <person name="Silverstein K.A."/>
            <person name="Skrzypek M.S."/>
            <person name="Soll D."/>
            <person name="Staggs R."/>
            <person name="Stansfield I."/>
            <person name="Stumpf M.P."/>
            <person name="Sudbery P.E."/>
            <person name="Srikantha T."/>
            <person name="Zeng Q."/>
            <person name="Berman J."/>
            <person name="Berriman M."/>
            <person name="Heitman J."/>
            <person name="Gow N.A."/>
            <person name="Lorenz M.C."/>
            <person name="Birren B.W."/>
            <person name="Kellis M."/>
            <person name="Cuomo C.A."/>
        </authorList>
    </citation>
    <scope>NUCLEOTIDE SEQUENCE [LARGE SCALE GENOMIC DNA]</scope>
    <source>
        <strain evidence="4">ATCC 6260 / CBS 566 / DSM 6381 / JCM 1539 / NBRC 10279 / NRRL Y-324</strain>
    </source>
</reference>
<organism evidence="3 4">
    <name type="scientific">Meyerozyma guilliermondii (strain ATCC 6260 / CBS 566 / DSM 6381 / JCM 1539 / NBRC 10279 / NRRL Y-324)</name>
    <name type="common">Yeast</name>
    <name type="synonym">Candida guilliermondii</name>
    <dbReference type="NCBI Taxonomy" id="294746"/>
    <lineage>
        <taxon>Eukaryota</taxon>
        <taxon>Fungi</taxon>
        <taxon>Dikarya</taxon>
        <taxon>Ascomycota</taxon>
        <taxon>Saccharomycotina</taxon>
        <taxon>Pichiomycetes</taxon>
        <taxon>Debaryomycetaceae</taxon>
        <taxon>Meyerozyma</taxon>
    </lineage>
</organism>
<sequence length="255" mass="28913">MLLIFWFAFLIPPLLALNGHSIRTKMGTLKKVPQMPKELIRSRNTPDGNSRLSASRLPFGNIFSSQKVPRSKPGSEPHLTNSTSKEPVLTITSKTAWVNDFLINLRNKGKEHKLAKPKPTSEPHDNSKLKSKITSYQDFEAKDDLKGWTKLITSKDNSEVTSTHVQEVRMPIMPTFDRQAFIRYLVDTKGFNEADLSFLRTNLDYGFAEIDEELTKIRNLERNQSQECISIGGESMGSITCIDKLAFLGLIMLLW</sequence>
<dbReference type="Proteomes" id="UP000001997">
    <property type="component" value="Unassembled WGS sequence"/>
</dbReference>
<dbReference type="KEGG" id="pgu:PGUG_01550"/>
<feature type="compositionally biased region" description="Basic and acidic residues" evidence="1">
    <location>
        <begin position="119"/>
        <end position="128"/>
    </location>
</feature>
<feature type="region of interest" description="Disordered" evidence="1">
    <location>
        <begin position="109"/>
        <end position="129"/>
    </location>
</feature>